<gene>
    <name evidence="1" type="ORF">EDD29_8982</name>
</gene>
<accession>A0A3N1DCJ2</accession>
<sequence>MAAARRARSFRRWSWRRWAAVAAAVPLVAAGGFAGGVRADLVPRPLGWPEALSPPILDARGCPTGVGDAQIDWVPFLWFDGRQYTAWGPEGKLELVEPGRVSGALGEITCSVPSTGSADLAMEPHPYPDGSAPFVPVGTPVHGLRGLPVKCAVAMELHGKMTVYHAIAENADRPKEGCSRNRVS</sequence>
<organism evidence="1 2">
    <name type="scientific">Actinocorallia herbida</name>
    <dbReference type="NCBI Taxonomy" id="58109"/>
    <lineage>
        <taxon>Bacteria</taxon>
        <taxon>Bacillati</taxon>
        <taxon>Actinomycetota</taxon>
        <taxon>Actinomycetes</taxon>
        <taxon>Streptosporangiales</taxon>
        <taxon>Thermomonosporaceae</taxon>
        <taxon>Actinocorallia</taxon>
    </lineage>
</organism>
<name>A0A3N1DCJ2_9ACTN</name>
<dbReference type="RefSeq" id="WP_148086304.1">
    <property type="nucleotide sequence ID" value="NZ_RJKE01000001.1"/>
</dbReference>
<keyword evidence="2" id="KW-1185">Reference proteome</keyword>
<dbReference type="AlphaFoldDB" id="A0A3N1DCJ2"/>
<evidence type="ECO:0000313" key="2">
    <source>
        <dbReference type="Proteomes" id="UP000272400"/>
    </source>
</evidence>
<dbReference type="OrthoDB" id="2567404at2"/>
<dbReference type="Proteomes" id="UP000272400">
    <property type="component" value="Unassembled WGS sequence"/>
</dbReference>
<protein>
    <submittedName>
        <fullName evidence="1">Uncharacterized protein</fullName>
    </submittedName>
</protein>
<proteinExistence type="predicted"/>
<comment type="caution">
    <text evidence="1">The sequence shown here is derived from an EMBL/GenBank/DDBJ whole genome shotgun (WGS) entry which is preliminary data.</text>
</comment>
<reference evidence="1 2" key="1">
    <citation type="submission" date="2018-11" db="EMBL/GenBank/DDBJ databases">
        <title>Sequencing the genomes of 1000 actinobacteria strains.</title>
        <authorList>
            <person name="Klenk H.-P."/>
        </authorList>
    </citation>
    <scope>NUCLEOTIDE SEQUENCE [LARGE SCALE GENOMIC DNA]</scope>
    <source>
        <strain evidence="1 2">DSM 44254</strain>
    </source>
</reference>
<evidence type="ECO:0000313" key="1">
    <source>
        <dbReference type="EMBL" id="ROO91230.1"/>
    </source>
</evidence>
<dbReference type="EMBL" id="RJKE01000001">
    <property type="protein sequence ID" value="ROO91230.1"/>
    <property type="molecule type" value="Genomic_DNA"/>
</dbReference>